<dbReference type="EMBL" id="RBZU01000002">
    <property type="protein sequence ID" value="RKP57519.1"/>
    <property type="molecule type" value="Genomic_DNA"/>
</dbReference>
<proteinExistence type="predicted"/>
<keyword evidence="4" id="KW-1185">Reference proteome</keyword>
<dbReference type="AlphaFoldDB" id="A0A494Y454"/>
<dbReference type="Pfam" id="PF05235">
    <property type="entry name" value="CHAD"/>
    <property type="match status" value="1"/>
</dbReference>
<evidence type="ECO:0000313" key="4">
    <source>
        <dbReference type="Proteomes" id="UP000270342"/>
    </source>
</evidence>
<name>A0A494Y454_9BURK</name>
<feature type="region of interest" description="Disordered" evidence="1">
    <location>
        <begin position="170"/>
        <end position="193"/>
    </location>
</feature>
<dbReference type="Proteomes" id="UP000270342">
    <property type="component" value="Unassembled WGS sequence"/>
</dbReference>
<evidence type="ECO:0000259" key="2">
    <source>
        <dbReference type="PROSITE" id="PS51708"/>
    </source>
</evidence>
<evidence type="ECO:0000313" key="3">
    <source>
        <dbReference type="EMBL" id="RKP57519.1"/>
    </source>
</evidence>
<dbReference type="Gene3D" id="1.40.20.10">
    <property type="entry name" value="CHAD domain"/>
    <property type="match status" value="1"/>
</dbReference>
<reference evidence="3 4" key="1">
    <citation type="submission" date="2018-10" db="EMBL/GenBank/DDBJ databases">
        <title>Robbsia sp. DHC34, isolated from soil.</title>
        <authorList>
            <person name="Gao Z.-H."/>
            <person name="Qiu L.-H."/>
        </authorList>
    </citation>
    <scope>NUCLEOTIDE SEQUENCE [LARGE SCALE GENOMIC DNA]</scope>
    <source>
        <strain evidence="3 4">DHC34</strain>
    </source>
</reference>
<evidence type="ECO:0000256" key="1">
    <source>
        <dbReference type="SAM" id="MobiDB-lite"/>
    </source>
</evidence>
<dbReference type="PROSITE" id="PS51708">
    <property type="entry name" value="CHAD"/>
    <property type="match status" value="1"/>
</dbReference>
<comment type="caution">
    <text evidence="3">The sequence shown here is derived from an EMBL/GenBank/DDBJ whole genome shotgun (WGS) entry which is preliminary data.</text>
</comment>
<dbReference type="OrthoDB" id="3034217at2"/>
<dbReference type="PANTHER" id="PTHR39339:SF1">
    <property type="entry name" value="CHAD DOMAIN-CONTAINING PROTEIN"/>
    <property type="match status" value="1"/>
</dbReference>
<dbReference type="SMART" id="SM00880">
    <property type="entry name" value="CHAD"/>
    <property type="match status" value="1"/>
</dbReference>
<dbReference type="InterPro" id="IPR007899">
    <property type="entry name" value="CHAD_dom"/>
</dbReference>
<sequence>MQRVLELVFRPTVPATRLAATGVSAAAAPAAPANSLTDAPVGASPDVARWLAVLANHAPLAGVRHDQAKFALELHHCDDPPSGDPAWQCLVLDAGARRFAIAVHDWPVLPGLRVRSWEPVALTRDQLPDFAGQCGDVPWRADVERHWWRLDHDGAPLTISLDAGVLSAPATRDGAGADGGDGENGEDGAGRAGGERRSFVELRISLELADVDNPDDAAPDLYASPDADTRIELAARAVRLFDLALELNADGLLTLVEHDALTRASQSADKPRKAGPIDFGARQTYASLAAAVARNVFAQWIANVQGVVEGQAIEYVHQMRIALRRMRTAYRFFGPELDAAALVAEQKELKWIAALLGDVRDWDVLAEETFEAVARAAREASAESPADVQARDAAQWDAARGRVAAHRARAAQALREAMTSPRYARLVMQIARQVAVLVAQAKNRRARPLNPDARRVLNKRYRKLARVADLASLTPDARHQVRIDAKRLRYAIEFLAPALDGRARRRMMAHVSVLQDTLGSANDAIVGRRLLAEVELDAAVRMFTQGYLSATEAHGVSGGKRELDRIRAKK</sequence>
<dbReference type="PANTHER" id="PTHR39339">
    <property type="entry name" value="SLR1444 PROTEIN"/>
    <property type="match status" value="1"/>
</dbReference>
<feature type="domain" description="CHAD" evidence="2">
    <location>
        <begin position="282"/>
        <end position="570"/>
    </location>
</feature>
<organism evidence="3 4">
    <name type="scientific">Pararobbsia silviterrae</name>
    <dbReference type="NCBI Taxonomy" id="1792498"/>
    <lineage>
        <taxon>Bacteria</taxon>
        <taxon>Pseudomonadati</taxon>
        <taxon>Pseudomonadota</taxon>
        <taxon>Betaproteobacteria</taxon>
        <taxon>Burkholderiales</taxon>
        <taxon>Burkholderiaceae</taxon>
        <taxon>Pararobbsia</taxon>
    </lineage>
</organism>
<accession>A0A494Y454</accession>
<dbReference type="InterPro" id="IPR038186">
    <property type="entry name" value="CHAD_dom_sf"/>
</dbReference>
<gene>
    <name evidence="3" type="ORF">D7S86_06025</name>
</gene>
<dbReference type="RefSeq" id="WP_121084567.1">
    <property type="nucleotide sequence ID" value="NZ_RBZU01000002.1"/>
</dbReference>
<protein>
    <submittedName>
        <fullName evidence="3">CHAD domain-containing protein</fullName>
    </submittedName>
</protein>